<dbReference type="OrthoDB" id="10072641at2759"/>
<keyword evidence="2" id="KW-0479">Metal-binding</keyword>
<feature type="region of interest" description="Disordered" evidence="6">
    <location>
        <begin position="291"/>
        <end position="426"/>
    </location>
</feature>
<feature type="compositionally biased region" description="Polar residues" evidence="6">
    <location>
        <begin position="1269"/>
        <end position="1279"/>
    </location>
</feature>
<reference evidence="8 9" key="2">
    <citation type="submission" date="2019-01" db="EMBL/GenBank/DDBJ databases">
        <title>A chromosome length genome reference of the Java medaka (oryzias javanicus).</title>
        <authorList>
            <person name="Herpin A."/>
            <person name="Takehana Y."/>
            <person name="Naruse K."/>
            <person name="Ansai S."/>
            <person name="Kawaguchi M."/>
        </authorList>
    </citation>
    <scope>NUCLEOTIDE SEQUENCE [LARGE SCALE GENOMIC DNA]</scope>
    <source>
        <strain evidence="8">RS831</strain>
        <tissue evidence="8">Whole body</tissue>
    </source>
</reference>
<keyword evidence="5" id="KW-0539">Nucleus</keyword>
<feature type="compositionally biased region" description="Basic and acidic residues" evidence="6">
    <location>
        <begin position="1368"/>
        <end position="1422"/>
    </location>
</feature>
<dbReference type="PROSITE" id="PS50171">
    <property type="entry name" value="ZF_MATRIN"/>
    <property type="match status" value="1"/>
</dbReference>
<feature type="compositionally biased region" description="Basic residues" evidence="6">
    <location>
        <begin position="536"/>
        <end position="548"/>
    </location>
</feature>
<dbReference type="GO" id="GO:0003676">
    <property type="term" value="F:nucleic acid binding"/>
    <property type="evidence" value="ECO:0007669"/>
    <property type="project" value="InterPro"/>
</dbReference>
<feature type="domain" description="Matrin-type" evidence="7">
    <location>
        <begin position="1601"/>
        <end position="1632"/>
    </location>
</feature>
<evidence type="ECO:0000313" key="8">
    <source>
        <dbReference type="EMBL" id="RVE60750.1"/>
    </source>
</evidence>
<reference evidence="8 9" key="1">
    <citation type="submission" date="2018-11" db="EMBL/GenBank/DDBJ databases">
        <authorList>
            <person name="Lopez-Roques C."/>
            <person name="Donnadieu C."/>
            <person name="Bouchez O."/>
            <person name="Klopp C."/>
            <person name="Cabau C."/>
            <person name="Zahm M."/>
        </authorList>
    </citation>
    <scope>NUCLEOTIDE SEQUENCE [LARGE SCALE GENOMIC DNA]</scope>
    <source>
        <strain evidence="8">RS831</strain>
        <tissue evidence="8">Whole body</tissue>
    </source>
</reference>
<evidence type="ECO:0000256" key="4">
    <source>
        <dbReference type="ARBA" id="ARBA00022833"/>
    </source>
</evidence>
<evidence type="ECO:0000256" key="1">
    <source>
        <dbReference type="ARBA" id="ARBA00004123"/>
    </source>
</evidence>
<dbReference type="InterPro" id="IPR000690">
    <property type="entry name" value="Matrin/U1-C_Znf_C2H2"/>
</dbReference>
<feature type="compositionally biased region" description="Basic and acidic residues" evidence="6">
    <location>
        <begin position="1476"/>
        <end position="1489"/>
    </location>
</feature>
<feature type="compositionally biased region" description="Basic and acidic residues" evidence="6">
    <location>
        <begin position="1208"/>
        <end position="1248"/>
    </location>
</feature>
<keyword evidence="3" id="KW-0863">Zinc-finger</keyword>
<organism evidence="8 9">
    <name type="scientific">Oryzias javanicus</name>
    <name type="common">Javanese ricefish</name>
    <name type="synonym">Aplocheilus javanicus</name>
    <dbReference type="NCBI Taxonomy" id="123683"/>
    <lineage>
        <taxon>Eukaryota</taxon>
        <taxon>Metazoa</taxon>
        <taxon>Chordata</taxon>
        <taxon>Craniata</taxon>
        <taxon>Vertebrata</taxon>
        <taxon>Euteleostomi</taxon>
        <taxon>Actinopterygii</taxon>
        <taxon>Neopterygii</taxon>
        <taxon>Teleostei</taxon>
        <taxon>Neoteleostei</taxon>
        <taxon>Acanthomorphata</taxon>
        <taxon>Ovalentaria</taxon>
        <taxon>Atherinomorphae</taxon>
        <taxon>Beloniformes</taxon>
        <taxon>Adrianichthyidae</taxon>
        <taxon>Oryziinae</taxon>
        <taxon>Oryzias</taxon>
    </lineage>
</organism>
<feature type="compositionally biased region" description="Basic and acidic residues" evidence="6">
    <location>
        <begin position="1179"/>
        <end position="1200"/>
    </location>
</feature>
<feature type="compositionally biased region" description="Low complexity" evidence="6">
    <location>
        <begin position="108"/>
        <end position="121"/>
    </location>
</feature>
<feature type="compositionally biased region" description="Basic residues" evidence="6">
    <location>
        <begin position="308"/>
        <end position="317"/>
    </location>
</feature>
<feature type="compositionally biased region" description="Basic and acidic residues" evidence="6">
    <location>
        <begin position="1"/>
        <end position="11"/>
    </location>
</feature>
<evidence type="ECO:0000256" key="3">
    <source>
        <dbReference type="ARBA" id="ARBA00022771"/>
    </source>
</evidence>
<comment type="subcellular location">
    <subcellularLocation>
        <location evidence="1">Nucleus</location>
    </subcellularLocation>
</comment>
<dbReference type="PANTHER" id="PTHR15491">
    <property type="match status" value="1"/>
</dbReference>
<accession>A0A3S2PTS5</accession>
<evidence type="ECO:0000256" key="5">
    <source>
        <dbReference type="ARBA" id="ARBA00023242"/>
    </source>
</evidence>
<evidence type="ECO:0000256" key="2">
    <source>
        <dbReference type="ARBA" id="ARBA00022723"/>
    </source>
</evidence>
<dbReference type="GO" id="GO:0005634">
    <property type="term" value="C:nucleus"/>
    <property type="evidence" value="ECO:0007669"/>
    <property type="project" value="UniProtKB-SubCell"/>
</dbReference>
<dbReference type="EMBL" id="CM012454">
    <property type="protein sequence ID" value="RVE60750.1"/>
    <property type="molecule type" value="Genomic_DNA"/>
</dbReference>
<dbReference type="InterPro" id="IPR035979">
    <property type="entry name" value="RBD_domain_sf"/>
</dbReference>
<name>A0A3S2PTS5_ORYJA</name>
<feature type="compositionally biased region" description="Basic and acidic residues" evidence="6">
    <location>
        <begin position="1532"/>
        <end position="1551"/>
    </location>
</feature>
<evidence type="ECO:0000313" key="9">
    <source>
        <dbReference type="Proteomes" id="UP000283210"/>
    </source>
</evidence>
<feature type="region of interest" description="Disordered" evidence="6">
    <location>
        <begin position="536"/>
        <end position="590"/>
    </location>
</feature>
<dbReference type="InterPro" id="IPR026811">
    <property type="entry name" value="CIZ1"/>
</dbReference>
<keyword evidence="9" id="KW-1185">Reference proteome</keyword>
<feature type="compositionally biased region" description="Polar residues" evidence="6">
    <location>
        <begin position="574"/>
        <end position="586"/>
    </location>
</feature>
<dbReference type="GO" id="GO:0008270">
    <property type="term" value="F:zinc ion binding"/>
    <property type="evidence" value="ECO:0007669"/>
    <property type="project" value="UniProtKB-KW"/>
</dbReference>
<evidence type="ECO:0000259" key="7">
    <source>
        <dbReference type="PROSITE" id="PS50171"/>
    </source>
</evidence>
<feature type="compositionally biased region" description="Pro residues" evidence="6">
    <location>
        <begin position="556"/>
        <end position="568"/>
    </location>
</feature>
<proteinExistence type="predicted"/>
<gene>
    <name evidence="8" type="ORF">OJAV_G00183780</name>
</gene>
<feature type="compositionally biased region" description="Polar residues" evidence="6">
    <location>
        <begin position="1126"/>
        <end position="1147"/>
    </location>
</feature>
<dbReference type="Proteomes" id="UP000283210">
    <property type="component" value="Chromosome 18"/>
</dbReference>
<feature type="compositionally biased region" description="Polar residues" evidence="6">
    <location>
        <begin position="74"/>
        <end position="85"/>
    </location>
</feature>
<evidence type="ECO:0000256" key="6">
    <source>
        <dbReference type="SAM" id="MobiDB-lite"/>
    </source>
</evidence>
<sequence>MDSFRKTRSEAPQEQPEPAQLRFTAEAAVALLQSFGLDKDDLEELLLYPEEQMSPAMLAQILWKIRAEKDQRAQSEANPKSSGSPSGAVFKPCDDEDLTAKMSDEGSSVKTQSSSVKTSKQLRSSKMSEKPKLKPKQSLKSKVCKSAPPPLKKKKKPADRKTLQTDGKRKIKSSGKVSAAAKPAKTVKKLKQKDEEKQPSVSGLTDVHAGPSHSSTRVPADAPRSLPTPAMIQDYAAETPRVFPHSCCLCGKDSKDMMDWFFHQTSSLHLLNCKQLRTRFPEWDGEVKSILRGASHSRQPRASSRSQDKRRCRRRSRDSRSRSPSWSLRVSSSSVSRSRSPLVHRGGKDQQDRKGRRPCRRRRGDSTERREGSWSPSGSPRHKSSSADGGNSSRRGDEALQAPPAPRRSRERRSSTETPLSSAEKVAKRMLKNSAVQVLSKRSDVQSAVRTLAPVLLAELAKVTSTRFPSEAETLELAKRVAKKLSKEKPVLKKATAGSVKLGMYSQREVSKKLLSKTSVEKKKALKKKVALKVKAVGAKRTRTKKIQKKPEEPATEPPPPPPSPPSSCVPDTATPTDKASTSSVAPLTVGERLEEKLTGKHFYCDDIAGPMEGSSKETKRLLKIKQMLISNLPKYHDGCYSQEELAEMLRPFGFKLGENNIYVIPQAQIAVVQMADSADLQRAVAASADGIFFKGSRLCFRALSARINMQPFGFYKNLMKRMSLKVTDDGASTVFVQNISPREVSELGDALRKIGSVKNFLPLLDKVFIEFESIQDADRLGVWFSLLKRRFGGKVCRLKIPRSSATAQPPILPAKALPNSRDIVNGAFVLTTKRDIPEGSTSPFWVPMTTSPYLFPTASAWFIIPSYVTLKKTADIKNAAPKGFKFSTVMLTGLPEGNYAFTDITKRVSPYFPKDDDSFSSSAVVVLPLQRRAFIFFNSWIVCSMFAKDFINSPVFVSGRQLNIHLVLENLHPHASEEVMYRNLMKLSNGYVPQPACLEKRLLLVEIFQTSMLLIEMVMNAVASIAPFVSFLPLANTLQETDPQPHPQQPAYTELATQKQIYIEMAEPGGVVDVVNSPSLKSLFTSEVWAKIRYIRPISVKVLRENLEDLNDLPSTNSEQDKGTHSTCQPLQTGSSVDSEPTTSAAATEGLENISSDSASDSYSPRHPSADPLPASDPTDHVEQVEMDASDLHSNHEGSKSPGPECGESRDQIPVENGEIHVDPDDGGTKREEDIQKPEPVTKKTSECEAGTVQEEEDARQKLDLSDDQQTAAETQSVECGHVTVETFPEVDPLKMSEETPPNQQQEKVEGFQTGAEDGTDGLKEDVPTGSGSDKQEEDIQDEKQSLVETAENLTDGEALEEPTGNPKEEPTKEEDPSGERSPGFHREKAGSPDPADDHVENDPEDPSRSERAAPEEENHAAGEQPAAEVRGDPQTLEEEEKEEPQRSEVDLTASEDGDGDKDDHLSTSRSTKRKLGDDTEEMLKPDDLQEPAEVTRLRGRPRKKIRAAGVRKSPRGKAEAPGDEEEEEIQERAEDAGSLEGKKDEEKVTGVRKRTRMFLHLDENQTPPQSVRVSTRSKLKPFNPNCSYGQEFTVRTQAFYCNLCSVFYMRESVEEDLHCCSKLHYDKLREYYQKRAQLRKCSRKST</sequence>
<feature type="compositionally biased region" description="Basic residues" evidence="6">
    <location>
        <begin position="1499"/>
        <end position="1508"/>
    </location>
</feature>
<dbReference type="InterPro" id="IPR012677">
    <property type="entry name" value="Nucleotide-bd_a/b_plait_sf"/>
</dbReference>
<feature type="region of interest" description="Disordered" evidence="6">
    <location>
        <begin position="1"/>
        <end position="20"/>
    </location>
</feature>
<feature type="region of interest" description="Disordered" evidence="6">
    <location>
        <begin position="1112"/>
        <end position="1551"/>
    </location>
</feature>
<feature type="compositionally biased region" description="Basic and acidic residues" evidence="6">
    <location>
        <begin position="159"/>
        <end position="168"/>
    </location>
</feature>
<feature type="compositionally biased region" description="Basic residues" evidence="6">
    <location>
        <begin position="354"/>
        <end position="363"/>
    </location>
</feature>
<feature type="compositionally biased region" description="Low complexity" evidence="6">
    <location>
        <begin position="322"/>
        <end position="340"/>
    </location>
</feature>
<dbReference type="SUPFAM" id="SSF54928">
    <property type="entry name" value="RNA-binding domain, RBD"/>
    <property type="match status" value="1"/>
</dbReference>
<feature type="compositionally biased region" description="Basic residues" evidence="6">
    <location>
        <begin position="133"/>
        <end position="143"/>
    </location>
</feature>
<keyword evidence="4" id="KW-0862">Zinc</keyword>
<feature type="region of interest" description="Disordered" evidence="6">
    <location>
        <begin position="68"/>
        <end position="227"/>
    </location>
</feature>
<protein>
    <recommendedName>
        <fullName evidence="7">Matrin-type domain-containing protein</fullName>
    </recommendedName>
</protein>
<dbReference type="Gene3D" id="3.30.70.330">
    <property type="match status" value="1"/>
</dbReference>
<dbReference type="PANTHER" id="PTHR15491:SF12">
    <property type="entry name" value="CDKN1A INTERACTING ZINC FINGER PROTEIN 1B ISOFORM X1-RELATED"/>
    <property type="match status" value="1"/>
</dbReference>